<evidence type="ECO:0000256" key="2">
    <source>
        <dbReference type="SAM" id="SignalP"/>
    </source>
</evidence>
<dbReference type="Proteomes" id="UP001345219">
    <property type="component" value="Chromosome 21"/>
</dbReference>
<dbReference type="AlphaFoldDB" id="A0AAN7JEJ9"/>
<keyword evidence="4" id="KW-1185">Reference proteome</keyword>
<dbReference type="EMBL" id="JAXIOK010000018">
    <property type="protein sequence ID" value="KAK4749556.1"/>
    <property type="molecule type" value="Genomic_DNA"/>
</dbReference>
<protein>
    <submittedName>
        <fullName evidence="3">Uncharacterized protein</fullName>
    </submittedName>
</protein>
<dbReference type="PANTHER" id="PTHR33881">
    <property type="entry name" value="NEUROGENIC LOCUS NOTCH-LIKE PROTEIN"/>
    <property type="match status" value="1"/>
</dbReference>
<feature type="compositionally biased region" description="Polar residues" evidence="1">
    <location>
        <begin position="524"/>
        <end position="534"/>
    </location>
</feature>
<proteinExistence type="predicted"/>
<comment type="caution">
    <text evidence="3">The sequence shown here is derived from an EMBL/GenBank/DDBJ whole genome shotgun (WGS) entry which is preliminary data.</text>
</comment>
<name>A0AAN7JEJ9_9MYRT</name>
<evidence type="ECO:0000313" key="4">
    <source>
        <dbReference type="Proteomes" id="UP001345219"/>
    </source>
</evidence>
<feature type="region of interest" description="Disordered" evidence="1">
    <location>
        <begin position="524"/>
        <end position="543"/>
    </location>
</feature>
<organism evidence="3 4">
    <name type="scientific">Trapa incisa</name>
    <dbReference type="NCBI Taxonomy" id="236973"/>
    <lineage>
        <taxon>Eukaryota</taxon>
        <taxon>Viridiplantae</taxon>
        <taxon>Streptophyta</taxon>
        <taxon>Embryophyta</taxon>
        <taxon>Tracheophyta</taxon>
        <taxon>Spermatophyta</taxon>
        <taxon>Magnoliopsida</taxon>
        <taxon>eudicotyledons</taxon>
        <taxon>Gunneridae</taxon>
        <taxon>Pentapetalae</taxon>
        <taxon>rosids</taxon>
        <taxon>malvids</taxon>
        <taxon>Myrtales</taxon>
        <taxon>Lythraceae</taxon>
        <taxon>Trapa</taxon>
    </lineage>
</organism>
<dbReference type="PANTHER" id="PTHR33881:SF10">
    <property type="entry name" value="SLIT HOMOLOG 2 PROTEIN-LIKE"/>
    <property type="match status" value="1"/>
</dbReference>
<evidence type="ECO:0000313" key="3">
    <source>
        <dbReference type="EMBL" id="KAK4749556.1"/>
    </source>
</evidence>
<feature type="chain" id="PRO_5042946818" evidence="2">
    <location>
        <begin position="24"/>
        <end position="543"/>
    </location>
</feature>
<feature type="signal peptide" evidence="2">
    <location>
        <begin position="1"/>
        <end position="23"/>
    </location>
</feature>
<reference evidence="3 4" key="1">
    <citation type="journal article" date="2023" name="Hortic Res">
        <title>Pangenome of water caltrop reveals structural variations and asymmetric subgenome divergence after allopolyploidization.</title>
        <authorList>
            <person name="Zhang X."/>
            <person name="Chen Y."/>
            <person name="Wang L."/>
            <person name="Yuan Y."/>
            <person name="Fang M."/>
            <person name="Shi L."/>
            <person name="Lu R."/>
            <person name="Comes H.P."/>
            <person name="Ma Y."/>
            <person name="Chen Y."/>
            <person name="Huang G."/>
            <person name="Zhou Y."/>
            <person name="Zheng Z."/>
            <person name="Qiu Y."/>
        </authorList>
    </citation>
    <scope>NUCLEOTIDE SEQUENCE [LARGE SCALE GENOMIC DNA]</scope>
    <source>
        <tissue evidence="3">Roots</tissue>
    </source>
</reference>
<sequence length="543" mass="60233">MALFKHMALSALLLVFLPSACLATDLNNLNETICDAVECGKGKCVSNASAPFAFICECDAGWKRTRLENEDNVKYLPCVIPNCSIEYSCMPAPAPLPPVPYNVSFFDPCYWAYCGGGTCTKSSNYEHTCQCNPGYSNLMNITVFPCYNACAIGSDCSKLGIKVADSTSTPGSSDSHAPTSLPGKLLWMAGVATSMALVLWKKPYSSQLEDDGHHHRSDTYPQETIFEMEAILICWLVFEDCKTTLAKICNFKNSAKFISLHANLSKLIKGFQSSCVRSRTQEKHGRIERAHVRKRFLQAHASPKAKVAARNPSPAGGCGVDDDAFEIKDSRPDCEGESDMNWSWTNNANGSACNNDNKISSSQIVVNAPAFDAGAASIPVNSEEYQAFLKRKLDMAYAAVAMSRMKREGVHVISKSRDKDVGGPSFGIFSDCAKEDWEWVNHPENYQKMMKLKEKLLPLRIRILLIQRKYGECSPTENRLDAQEKESSPIWLSLRHKPDPAIPDLVTARQRFLLQLEMDSKMESQTLKMDPTSSKIRELAEAH</sequence>
<accession>A0AAN7JEJ9</accession>
<keyword evidence="2" id="KW-0732">Signal</keyword>
<gene>
    <name evidence="3" type="ORF">SAY87_027005</name>
</gene>
<evidence type="ECO:0000256" key="1">
    <source>
        <dbReference type="SAM" id="MobiDB-lite"/>
    </source>
</evidence>